<reference evidence="2 3" key="1">
    <citation type="submission" date="2022-05" db="EMBL/GenBank/DDBJ databases">
        <authorList>
            <consortium name="Genoscope - CEA"/>
            <person name="William W."/>
        </authorList>
    </citation>
    <scope>NUCLEOTIDE SEQUENCE [LARGE SCALE GENOMIC DNA]</scope>
</reference>
<dbReference type="Proteomes" id="UP001159405">
    <property type="component" value="Unassembled WGS sequence"/>
</dbReference>
<dbReference type="InterPro" id="IPR025398">
    <property type="entry name" value="DUF4371"/>
</dbReference>
<dbReference type="PANTHER" id="PTHR45749">
    <property type="match status" value="1"/>
</dbReference>
<dbReference type="InterPro" id="IPR006580">
    <property type="entry name" value="Znf_TTF"/>
</dbReference>
<comment type="caution">
    <text evidence="2">The sequence shown here is derived from an EMBL/GenBank/DDBJ whole genome shotgun (WGS) entry which is preliminary data.</text>
</comment>
<proteinExistence type="predicted"/>
<sequence length="285" mass="32750">PSPCVRDPNDPANYTGKTLSDEQKLELLTVKFSFPHGFKFPTTAGRRFQLSWMEKRPWLRYSIRNDTAHCIYCICFSNNTVPNESPFISKGFKNWKKAGDERLDTHARSEEHQLSEEKMTNFLKTRRPGNDVSNWDPSKRNEDGNFSFFVDWKSKYDPELKDHLDHASGNAKYTSPRIQNEIINLCDTFIRNRVRASIPKYWSVMADETQDCSTTEQLSICVRYLSSKNEVCEEFIGFVRLEKLDAQTIVDTLLHALQEWGFNMSGLVGQGYDGASVMSSSRNGA</sequence>
<accession>A0ABN8SB65</accession>
<dbReference type="Pfam" id="PF14291">
    <property type="entry name" value="DUF4371"/>
    <property type="match status" value="1"/>
</dbReference>
<dbReference type="SMART" id="SM00597">
    <property type="entry name" value="ZnF_TTF"/>
    <property type="match status" value="1"/>
</dbReference>
<name>A0ABN8SB65_9CNID</name>
<feature type="non-terminal residue" evidence="2">
    <location>
        <position position="1"/>
    </location>
</feature>
<dbReference type="EMBL" id="CALNXK010000598">
    <property type="protein sequence ID" value="CAH3188200.1"/>
    <property type="molecule type" value="Genomic_DNA"/>
</dbReference>
<evidence type="ECO:0000313" key="3">
    <source>
        <dbReference type="Proteomes" id="UP001159405"/>
    </source>
</evidence>
<dbReference type="PANTHER" id="PTHR45749:SF37">
    <property type="entry name" value="OS05G0311600 PROTEIN"/>
    <property type="match status" value="1"/>
</dbReference>
<organism evidence="2 3">
    <name type="scientific">Porites lobata</name>
    <dbReference type="NCBI Taxonomy" id="104759"/>
    <lineage>
        <taxon>Eukaryota</taxon>
        <taxon>Metazoa</taxon>
        <taxon>Cnidaria</taxon>
        <taxon>Anthozoa</taxon>
        <taxon>Hexacorallia</taxon>
        <taxon>Scleractinia</taxon>
        <taxon>Fungiina</taxon>
        <taxon>Poritidae</taxon>
        <taxon>Porites</taxon>
    </lineage>
</organism>
<feature type="domain" description="TTF-type" evidence="1">
    <location>
        <begin position="44"/>
        <end position="127"/>
    </location>
</feature>
<keyword evidence="3" id="KW-1185">Reference proteome</keyword>
<evidence type="ECO:0000259" key="1">
    <source>
        <dbReference type="SMART" id="SM00597"/>
    </source>
</evidence>
<protein>
    <recommendedName>
        <fullName evidence="1">TTF-type domain-containing protein</fullName>
    </recommendedName>
</protein>
<evidence type="ECO:0000313" key="2">
    <source>
        <dbReference type="EMBL" id="CAH3188200.1"/>
    </source>
</evidence>
<gene>
    <name evidence="2" type="ORF">PLOB_00039185</name>
</gene>